<accession>A0ABT0E5M6</accession>
<dbReference type="Pfam" id="PF05742">
    <property type="entry name" value="TANGO2"/>
    <property type="match status" value="1"/>
</dbReference>
<keyword evidence="3" id="KW-1185">Reference proteome</keyword>
<evidence type="ECO:0000256" key="1">
    <source>
        <dbReference type="SAM" id="MobiDB-lite"/>
    </source>
</evidence>
<proteinExistence type="predicted"/>
<reference evidence="2" key="1">
    <citation type="submission" date="2022-04" db="EMBL/GenBank/DDBJ databases">
        <title>Alcanivorax sp. CY1518 draft genome sequence.</title>
        <authorList>
            <person name="Zhao G."/>
            <person name="An M."/>
        </authorList>
    </citation>
    <scope>NUCLEOTIDE SEQUENCE</scope>
    <source>
        <strain evidence="2">CY1518</strain>
    </source>
</reference>
<evidence type="ECO:0000313" key="3">
    <source>
        <dbReference type="Proteomes" id="UP001165524"/>
    </source>
</evidence>
<dbReference type="EMBL" id="JALKII010000002">
    <property type="protein sequence ID" value="MCK0537092.1"/>
    <property type="molecule type" value="Genomic_DNA"/>
</dbReference>
<organism evidence="2 3">
    <name type="scientific">Alcanivorax quisquiliarum</name>
    <dbReference type="NCBI Taxonomy" id="2933565"/>
    <lineage>
        <taxon>Bacteria</taxon>
        <taxon>Pseudomonadati</taxon>
        <taxon>Pseudomonadota</taxon>
        <taxon>Gammaproteobacteria</taxon>
        <taxon>Oceanospirillales</taxon>
        <taxon>Alcanivoracaceae</taxon>
        <taxon>Alcanivorax</taxon>
    </lineage>
</organism>
<protein>
    <submittedName>
        <fullName evidence="2">NRDE family protein</fullName>
    </submittedName>
</protein>
<feature type="region of interest" description="Disordered" evidence="1">
    <location>
        <begin position="230"/>
        <end position="251"/>
    </location>
</feature>
<dbReference type="Proteomes" id="UP001165524">
    <property type="component" value="Unassembled WGS sequence"/>
</dbReference>
<gene>
    <name evidence="2" type="ORF">MU846_05155</name>
</gene>
<comment type="caution">
    <text evidence="2">The sequence shown here is derived from an EMBL/GenBank/DDBJ whole genome shotgun (WGS) entry which is preliminary data.</text>
</comment>
<dbReference type="InterPro" id="IPR008551">
    <property type="entry name" value="TANGO2"/>
</dbReference>
<dbReference type="PANTHER" id="PTHR17985:SF8">
    <property type="entry name" value="TRANSPORT AND GOLGI ORGANIZATION PROTEIN 2 HOMOLOG"/>
    <property type="match status" value="1"/>
</dbReference>
<name>A0ABT0E5M6_9GAMM</name>
<dbReference type="PANTHER" id="PTHR17985">
    <property type="entry name" value="SER/THR-RICH PROTEIN T10 IN DGCR REGION"/>
    <property type="match status" value="1"/>
</dbReference>
<evidence type="ECO:0000313" key="2">
    <source>
        <dbReference type="EMBL" id="MCK0537092.1"/>
    </source>
</evidence>
<sequence length="251" mass="27531">MCIVLFAWQYHREFPLLVAANRDEFHRRPAQPARWRDNVFCGLDLTAGGTWLGITRDGRFAAVTNFREPVAAQERGPLSRGALPLDFLQSDIAPQDYAEDVARRQADFGPFNLLVGDTGNLWYLSNRGASPQPVPPGVHGLSNGLLNTPWPKVQRGKKRLGELAAARPEPDQLLTLLKDEWRPDDSKLPATGVGLPLERLVAPIFIRSLEYGTRASTAVSLDATGAVAAVEQNWGPDGEPLGPPRDSRQPA</sequence>
<dbReference type="RefSeq" id="WP_246949510.1">
    <property type="nucleotide sequence ID" value="NZ_JALKII010000002.1"/>
</dbReference>